<dbReference type="GO" id="GO:0006412">
    <property type="term" value="P:translation"/>
    <property type="evidence" value="ECO:0007669"/>
    <property type="project" value="UniProtKB-UniRule"/>
</dbReference>
<dbReference type="eggNOG" id="COG0333">
    <property type="taxonomic scope" value="Bacteria"/>
</dbReference>
<dbReference type="Pfam" id="PF01783">
    <property type="entry name" value="Ribosomal_L32p"/>
    <property type="match status" value="1"/>
</dbReference>
<sequence length="72" mass="7901">MATPKRRVSHARTHNRKAHWLGALEAPAMTTCSHCGETIQTYRACPACGYYRGRQVLAGKEEASAKKDQGAN</sequence>
<dbReference type="STRING" id="584708.Apau_1229"/>
<dbReference type="SUPFAM" id="SSF57829">
    <property type="entry name" value="Zn-binding ribosomal proteins"/>
    <property type="match status" value="1"/>
</dbReference>
<dbReference type="GO" id="GO:0015934">
    <property type="term" value="C:large ribosomal subunit"/>
    <property type="evidence" value="ECO:0007669"/>
    <property type="project" value="InterPro"/>
</dbReference>
<reference evidence="6 7" key="1">
    <citation type="journal article" date="2010" name="Stand. Genomic Sci.">
        <title>Non-contiguous finished genome sequence of Aminomonas paucivorans type strain (GLU-3).</title>
        <authorList>
            <person name="Pitluck S."/>
            <person name="Yasawong M."/>
            <person name="Held B."/>
            <person name="Lapidus A."/>
            <person name="Nolan M."/>
            <person name="Copeland A."/>
            <person name="Lucas S."/>
            <person name="Del Rio T.G."/>
            <person name="Tice H."/>
            <person name="Cheng J.F."/>
            <person name="Chertkov O."/>
            <person name="Goodwin L."/>
            <person name="Tapia R."/>
            <person name="Han C."/>
            <person name="Liolios K."/>
            <person name="Ivanova N."/>
            <person name="Mavromatis K."/>
            <person name="Ovchinnikova G."/>
            <person name="Pati A."/>
            <person name="Chen A."/>
            <person name="Palaniappan K."/>
            <person name="Land M."/>
            <person name="Hauser L."/>
            <person name="Chang Y.J."/>
            <person name="Jeffries C.D."/>
            <person name="Pukall R."/>
            <person name="Spring S."/>
            <person name="Rohde M."/>
            <person name="Sikorski J."/>
            <person name="Goker M."/>
            <person name="Woyke T."/>
            <person name="Bristow J."/>
            <person name="Eisen J.A."/>
            <person name="Markowitz V."/>
            <person name="Hugenholtz P."/>
            <person name="Kyrpides N.C."/>
            <person name="Klenk H.P."/>
        </authorList>
    </citation>
    <scope>NUCLEOTIDE SEQUENCE [LARGE SCALE GENOMIC DNA]</scope>
    <source>
        <strain evidence="6 7">DSM 12260</strain>
    </source>
</reference>
<accession>E3CYC2</accession>
<keyword evidence="2 5" id="KW-0689">Ribosomal protein</keyword>
<dbReference type="PANTHER" id="PTHR35534">
    <property type="entry name" value="50S RIBOSOMAL PROTEIN L32"/>
    <property type="match status" value="1"/>
</dbReference>
<dbReference type="Proteomes" id="UP000005096">
    <property type="component" value="Chromosome"/>
</dbReference>
<evidence type="ECO:0000256" key="4">
    <source>
        <dbReference type="ARBA" id="ARBA00035178"/>
    </source>
</evidence>
<gene>
    <name evidence="5" type="primary">rpmF</name>
    <name evidence="6" type="ORF">Apau_1229</name>
</gene>
<dbReference type="EMBL" id="CM001022">
    <property type="protein sequence ID" value="EFQ23655.1"/>
    <property type="molecule type" value="Genomic_DNA"/>
</dbReference>
<evidence type="ECO:0000256" key="1">
    <source>
        <dbReference type="ARBA" id="ARBA00008560"/>
    </source>
</evidence>
<dbReference type="HOGENOM" id="CLU_129084_1_3_0"/>
<name>E3CYC2_9BACT</name>
<dbReference type="RefSeq" id="WP_006300857.1">
    <property type="nucleotide sequence ID" value="NZ_CM001022.1"/>
</dbReference>
<dbReference type="NCBIfam" id="TIGR01031">
    <property type="entry name" value="rpmF_bact"/>
    <property type="match status" value="1"/>
</dbReference>
<evidence type="ECO:0000313" key="6">
    <source>
        <dbReference type="EMBL" id="EFQ23655.1"/>
    </source>
</evidence>
<organism evidence="6 7">
    <name type="scientific">Aminomonas paucivorans DSM 12260</name>
    <dbReference type="NCBI Taxonomy" id="584708"/>
    <lineage>
        <taxon>Bacteria</taxon>
        <taxon>Thermotogati</taxon>
        <taxon>Synergistota</taxon>
        <taxon>Synergistia</taxon>
        <taxon>Synergistales</taxon>
        <taxon>Synergistaceae</taxon>
        <taxon>Aminomonas</taxon>
    </lineage>
</organism>
<protein>
    <recommendedName>
        <fullName evidence="4 5">Large ribosomal subunit protein bL32</fullName>
    </recommendedName>
</protein>
<dbReference type="HAMAP" id="MF_00340">
    <property type="entry name" value="Ribosomal_bL32"/>
    <property type="match status" value="1"/>
</dbReference>
<dbReference type="PaxDb" id="584708-Apau_1229"/>
<keyword evidence="3 5" id="KW-0687">Ribonucleoprotein</keyword>
<evidence type="ECO:0000256" key="3">
    <source>
        <dbReference type="ARBA" id="ARBA00023274"/>
    </source>
</evidence>
<comment type="similarity">
    <text evidence="1 5">Belongs to the bacterial ribosomal protein bL32 family.</text>
</comment>
<dbReference type="GO" id="GO:0003735">
    <property type="term" value="F:structural constituent of ribosome"/>
    <property type="evidence" value="ECO:0007669"/>
    <property type="project" value="InterPro"/>
</dbReference>
<dbReference type="InterPro" id="IPR011332">
    <property type="entry name" value="Ribosomal_zn-bd"/>
</dbReference>
<evidence type="ECO:0000256" key="5">
    <source>
        <dbReference type="HAMAP-Rule" id="MF_00340"/>
    </source>
</evidence>
<proteinExistence type="inferred from homology"/>
<evidence type="ECO:0000256" key="2">
    <source>
        <dbReference type="ARBA" id="ARBA00022980"/>
    </source>
</evidence>
<dbReference type="AlphaFoldDB" id="E3CYC2"/>
<keyword evidence="7" id="KW-1185">Reference proteome</keyword>
<dbReference type="OrthoDB" id="9812874at2"/>
<evidence type="ECO:0000313" key="7">
    <source>
        <dbReference type="Proteomes" id="UP000005096"/>
    </source>
</evidence>
<dbReference type="InterPro" id="IPR044957">
    <property type="entry name" value="Ribosomal_bL32_bact"/>
</dbReference>
<dbReference type="InterPro" id="IPR002677">
    <property type="entry name" value="Ribosomal_bL32"/>
</dbReference>
<dbReference type="PANTHER" id="PTHR35534:SF1">
    <property type="entry name" value="LARGE RIBOSOMAL SUBUNIT PROTEIN BL32"/>
    <property type="match status" value="1"/>
</dbReference>